<accession>A0A069ZVK8</accession>
<dbReference type="RefSeq" id="WP_010229546.1">
    <property type="nucleotide sequence ID" value="NZ_CP007217.1"/>
</dbReference>
<evidence type="ECO:0000313" key="2">
    <source>
        <dbReference type="EMBL" id="AJR10253.1"/>
    </source>
</evidence>
<reference evidence="2 3" key="1">
    <citation type="submission" date="2014-02" db="EMBL/GenBank/DDBJ databases">
        <authorList>
            <person name="Chen C."/>
            <person name="Conrad T.A."/>
            <person name="Zhou Z."/>
            <person name="Lai Z."/>
            <person name="Zhong G."/>
        </authorList>
    </citation>
    <scope>NUCLEOTIDE SEQUENCE [LARGE SCALE GENOMIC DNA]</scope>
    <source>
        <strain evidence="2 3">Nigg3-28</strain>
    </source>
</reference>
<dbReference type="KEGG" id="cmg:NC81_00825"/>
<feature type="domain" description="AMP-dependent synthetase/ligase" evidence="1">
    <location>
        <begin position="35"/>
        <end position="395"/>
    </location>
</feature>
<organism evidence="2 3">
    <name type="scientific">Chlamydia muridarum</name>
    <dbReference type="NCBI Taxonomy" id="83560"/>
    <lineage>
        <taxon>Bacteria</taxon>
        <taxon>Pseudomonadati</taxon>
        <taxon>Chlamydiota</taxon>
        <taxon>Chlamydiia</taxon>
        <taxon>Chlamydiales</taxon>
        <taxon>Chlamydiaceae</taxon>
        <taxon>Chlamydia/Chlamydophila group</taxon>
        <taxon>Chlamydia</taxon>
    </lineage>
</organism>
<dbReference type="GO" id="GO:0008922">
    <property type="term" value="F:long-chain fatty acid [acyl-carrier-protein] ligase activity"/>
    <property type="evidence" value="ECO:0007669"/>
    <property type="project" value="UniProtKB-EC"/>
</dbReference>
<dbReference type="KEGG" id="cmx:DNC_00825"/>
<dbReference type="CDD" id="cd05909">
    <property type="entry name" value="AAS_C"/>
    <property type="match status" value="1"/>
</dbReference>
<dbReference type="SUPFAM" id="SSF56801">
    <property type="entry name" value="Acetyl-CoA synthetase-like"/>
    <property type="match status" value="1"/>
</dbReference>
<dbReference type="Gene3D" id="3.40.50.12780">
    <property type="entry name" value="N-terminal domain of ligase-like"/>
    <property type="match status" value="1"/>
</dbReference>
<sequence length="537" mass="59556">MRDNRNTAKHKRGKLRSEKTVLCSFLKLCAEMTTATVFWDEQLGKLSYNQVYKAVCALATRLAKYPDEHIGIMMPASSGAYIAYFATLLSGKIPVMINWSQGLREVTACANLVGVKHVITAKPLMQKLAQTHGENAEYPFSLIFLEEIRKELTFLDKCRVGICMSMPFEWMMRWFGSFDKGPEDMAVILFTSGTEKLPKGVPLTNASLLANQKACFDFFSPEEDDVMMSFLPPFHAYGFNSCTLFPLLSGVPVVFAYNPLYAKKIVEMVDEAKVTLLGSTPVFFSYILTAAKKSETSLPSLRFVVIGGDVFKHSLYQEALKTFPHVQLRQGYGTTECSPVITINTVNSPKHESCVGIPVRGMEVLIVSEETKAPVPTGVTGLVLTRGTSLFKGYLGEDFGHGFIELDGETWYVTGDLGYVDRHGELFLKGRLSRFVKIGAEMVSLEAMESILIEGCGQNEADHPLVVCGLPGEKERLCLFTIFPTSIQEVNDILKNSKTSNLLKISYHHQVEAIPMLGTGKPDYCSLNALAKRLFGE</sequence>
<dbReference type="InterPro" id="IPR050237">
    <property type="entry name" value="ATP-dep_AMP-bd_enzyme"/>
</dbReference>
<dbReference type="InterPro" id="IPR042099">
    <property type="entry name" value="ANL_N_sf"/>
</dbReference>
<keyword evidence="2" id="KW-0436">Ligase</keyword>
<dbReference type="GeneID" id="1245691"/>
<dbReference type="PATRIC" id="fig|83560.10.peg.158"/>
<dbReference type="Pfam" id="PF00501">
    <property type="entry name" value="AMP-binding"/>
    <property type="match status" value="1"/>
</dbReference>
<dbReference type="AlphaFoldDB" id="A0A069ZVK8"/>
<proteinExistence type="predicted"/>
<dbReference type="KEGG" id="cmm:NC80_00810"/>
<dbReference type="EMBL" id="CP007217">
    <property type="protein sequence ID" value="AJR10253.1"/>
    <property type="molecule type" value="Genomic_DNA"/>
</dbReference>
<dbReference type="InterPro" id="IPR000873">
    <property type="entry name" value="AMP-dep_synth/lig_dom"/>
</dbReference>
<dbReference type="PANTHER" id="PTHR43767:SF1">
    <property type="entry name" value="NONRIBOSOMAL PEPTIDE SYNTHASE PES1 (EUROFUNG)-RELATED"/>
    <property type="match status" value="1"/>
</dbReference>
<dbReference type="PANTHER" id="PTHR43767">
    <property type="entry name" value="LONG-CHAIN-FATTY-ACID--COA LIGASE"/>
    <property type="match status" value="1"/>
</dbReference>
<dbReference type="Proteomes" id="UP000260363">
    <property type="component" value="Chromosome"/>
</dbReference>
<dbReference type="OMA" id="RVAAYKY"/>
<evidence type="ECO:0000313" key="3">
    <source>
        <dbReference type="Proteomes" id="UP000260363"/>
    </source>
</evidence>
<dbReference type="NCBIfam" id="NF004971">
    <property type="entry name" value="PRK06334.1"/>
    <property type="match status" value="1"/>
</dbReference>
<dbReference type="STRING" id="83560.NC80_00810"/>
<evidence type="ECO:0000259" key="1">
    <source>
        <dbReference type="Pfam" id="PF00501"/>
    </source>
</evidence>
<protein>
    <submittedName>
        <fullName evidence="2">Long-chain fatty acid--CoA ligase</fullName>
        <ecNumber evidence="2">6.2.1.20</ecNumber>
    </submittedName>
</protein>
<gene>
    <name evidence="2" type="ORF">BD36_00865</name>
</gene>
<name>A0A069ZVK8_CHLMR</name>
<dbReference type="EC" id="6.2.1.20" evidence="2"/>